<evidence type="ECO:0000313" key="1">
    <source>
        <dbReference type="EMBL" id="MEK7949846.1"/>
    </source>
</evidence>
<sequence length="118" mass="12936">MCSVTEAEGLAELGLWQDAWDVLEAIPAAERSAPAVLRVRLACCPPLGAWTLGTHVADLLRDGCEEDRQSAAEFYHAIARKWLSEGDHYAAKQAMKAAAEAWPKLRLMMLDGELSDLL</sequence>
<proteinExistence type="predicted"/>
<organism evidence="1 2">
    <name type="scientific">Luteolibacter soli</name>
    <dbReference type="NCBI Taxonomy" id="3135280"/>
    <lineage>
        <taxon>Bacteria</taxon>
        <taxon>Pseudomonadati</taxon>
        <taxon>Verrucomicrobiota</taxon>
        <taxon>Verrucomicrobiia</taxon>
        <taxon>Verrucomicrobiales</taxon>
        <taxon>Verrucomicrobiaceae</taxon>
        <taxon>Luteolibacter</taxon>
    </lineage>
</organism>
<dbReference type="EMBL" id="JBBUKT010000001">
    <property type="protein sequence ID" value="MEK7949846.1"/>
    <property type="molecule type" value="Genomic_DNA"/>
</dbReference>
<name>A0ABU9ARQ4_9BACT</name>
<comment type="caution">
    <text evidence="1">The sequence shown here is derived from an EMBL/GenBank/DDBJ whole genome shotgun (WGS) entry which is preliminary data.</text>
</comment>
<dbReference type="Proteomes" id="UP001371305">
    <property type="component" value="Unassembled WGS sequence"/>
</dbReference>
<reference evidence="1 2" key="1">
    <citation type="submission" date="2024-04" db="EMBL/GenBank/DDBJ databases">
        <title>Luteolibacter sp. isolated from soil.</title>
        <authorList>
            <person name="An J."/>
        </authorList>
    </citation>
    <scope>NUCLEOTIDE SEQUENCE [LARGE SCALE GENOMIC DNA]</scope>
    <source>
        <strain evidence="1 2">Y139</strain>
    </source>
</reference>
<protein>
    <submittedName>
        <fullName evidence="1">Uncharacterized protein</fullName>
    </submittedName>
</protein>
<accession>A0ABU9ARQ4</accession>
<gene>
    <name evidence="1" type="ORF">WKV53_05050</name>
</gene>
<evidence type="ECO:0000313" key="2">
    <source>
        <dbReference type="Proteomes" id="UP001371305"/>
    </source>
</evidence>
<dbReference type="RefSeq" id="WP_341403262.1">
    <property type="nucleotide sequence ID" value="NZ_JBBUKT010000001.1"/>
</dbReference>
<keyword evidence="2" id="KW-1185">Reference proteome</keyword>